<gene>
    <name evidence="1" type="ORF">BV25DRAFT_1371900</name>
</gene>
<proteinExistence type="predicted"/>
<evidence type="ECO:0000313" key="2">
    <source>
        <dbReference type="Proteomes" id="UP000814140"/>
    </source>
</evidence>
<dbReference type="Proteomes" id="UP000814140">
    <property type="component" value="Unassembled WGS sequence"/>
</dbReference>
<keyword evidence="2" id="KW-1185">Reference proteome</keyword>
<evidence type="ECO:0000313" key="1">
    <source>
        <dbReference type="EMBL" id="KAI0057605.1"/>
    </source>
</evidence>
<comment type="caution">
    <text evidence="1">The sequence shown here is derived from an EMBL/GenBank/DDBJ whole genome shotgun (WGS) entry which is preliminary data.</text>
</comment>
<sequence>MFLTGMLWTLIFWIVLKADPPMRGWTLIQMSHSEPCAKRRSRQRVRRTAIPYRRLQSDPNANTTRFPVKGTVVFGTRPLYGNILSVFPYFSAGPFPSS</sequence>
<protein>
    <submittedName>
        <fullName evidence="1">Uncharacterized protein</fullName>
    </submittedName>
</protein>
<reference evidence="1" key="2">
    <citation type="journal article" date="2022" name="New Phytol.">
        <title>Evolutionary transition to the ectomycorrhizal habit in the genomes of a hyperdiverse lineage of mushroom-forming fungi.</title>
        <authorList>
            <person name="Looney B."/>
            <person name="Miyauchi S."/>
            <person name="Morin E."/>
            <person name="Drula E."/>
            <person name="Courty P.E."/>
            <person name="Kohler A."/>
            <person name="Kuo A."/>
            <person name="LaButti K."/>
            <person name="Pangilinan J."/>
            <person name="Lipzen A."/>
            <person name="Riley R."/>
            <person name="Andreopoulos W."/>
            <person name="He G."/>
            <person name="Johnson J."/>
            <person name="Nolan M."/>
            <person name="Tritt A."/>
            <person name="Barry K.W."/>
            <person name="Grigoriev I.V."/>
            <person name="Nagy L.G."/>
            <person name="Hibbett D."/>
            <person name="Henrissat B."/>
            <person name="Matheny P.B."/>
            <person name="Labbe J."/>
            <person name="Martin F.M."/>
        </authorList>
    </citation>
    <scope>NUCLEOTIDE SEQUENCE</scope>
    <source>
        <strain evidence="1">HHB10654</strain>
    </source>
</reference>
<name>A0ACB8SMG4_9AGAM</name>
<organism evidence="1 2">
    <name type="scientific">Artomyces pyxidatus</name>
    <dbReference type="NCBI Taxonomy" id="48021"/>
    <lineage>
        <taxon>Eukaryota</taxon>
        <taxon>Fungi</taxon>
        <taxon>Dikarya</taxon>
        <taxon>Basidiomycota</taxon>
        <taxon>Agaricomycotina</taxon>
        <taxon>Agaricomycetes</taxon>
        <taxon>Russulales</taxon>
        <taxon>Auriscalpiaceae</taxon>
        <taxon>Artomyces</taxon>
    </lineage>
</organism>
<dbReference type="EMBL" id="MU277245">
    <property type="protein sequence ID" value="KAI0057605.1"/>
    <property type="molecule type" value="Genomic_DNA"/>
</dbReference>
<reference evidence="1" key="1">
    <citation type="submission" date="2021-03" db="EMBL/GenBank/DDBJ databases">
        <authorList>
            <consortium name="DOE Joint Genome Institute"/>
            <person name="Ahrendt S."/>
            <person name="Looney B.P."/>
            <person name="Miyauchi S."/>
            <person name="Morin E."/>
            <person name="Drula E."/>
            <person name="Courty P.E."/>
            <person name="Chicoki N."/>
            <person name="Fauchery L."/>
            <person name="Kohler A."/>
            <person name="Kuo A."/>
            <person name="Labutti K."/>
            <person name="Pangilinan J."/>
            <person name="Lipzen A."/>
            <person name="Riley R."/>
            <person name="Andreopoulos W."/>
            <person name="He G."/>
            <person name="Johnson J."/>
            <person name="Barry K.W."/>
            <person name="Grigoriev I.V."/>
            <person name="Nagy L."/>
            <person name="Hibbett D."/>
            <person name="Henrissat B."/>
            <person name="Matheny P.B."/>
            <person name="Labbe J."/>
            <person name="Martin F."/>
        </authorList>
    </citation>
    <scope>NUCLEOTIDE SEQUENCE</scope>
    <source>
        <strain evidence="1">HHB10654</strain>
    </source>
</reference>
<accession>A0ACB8SMG4</accession>